<comment type="caution">
    <text evidence="5">The sequence shown here is derived from an EMBL/GenBank/DDBJ whole genome shotgun (WGS) entry which is preliminary data.</text>
</comment>
<dbReference type="InterPro" id="IPR005754">
    <property type="entry name" value="Sortase"/>
</dbReference>
<keyword evidence="6" id="KW-1185">Reference proteome</keyword>
<evidence type="ECO:0000313" key="5">
    <source>
        <dbReference type="EMBL" id="MBG9986556.1"/>
    </source>
</evidence>
<dbReference type="InterPro" id="IPR042007">
    <property type="entry name" value="Sortase_A"/>
</dbReference>
<dbReference type="InterPro" id="IPR023365">
    <property type="entry name" value="Sortase_dom-sf"/>
</dbReference>
<dbReference type="RefSeq" id="WP_197115467.1">
    <property type="nucleotide sequence ID" value="NZ_JACBXQ010000003.1"/>
</dbReference>
<keyword evidence="4" id="KW-1133">Transmembrane helix</keyword>
<reference evidence="5 6" key="1">
    <citation type="submission" date="2020-07" db="EMBL/GenBank/DDBJ databases">
        <title>Facklamia lactis sp. nov., isolated from raw milk.</title>
        <authorList>
            <person name="Doll E.V."/>
            <person name="Huptas C."/>
            <person name="Staib L."/>
            <person name="Wenning M."/>
            <person name="Scherer S."/>
        </authorList>
    </citation>
    <scope>NUCLEOTIDE SEQUENCE [LARGE SCALE GENOMIC DNA]</scope>
    <source>
        <strain evidence="5 6">DSM 111018</strain>
    </source>
</reference>
<sequence length="248" mass="27413">MRRSNSNQQPSRSAARKKKGFSFTSFLGILLILIAIGLLLLNPIKNYMIAQKTENITVPNLTREQILENQQKDVSFDFANVTAIDPMTVISDGVNPSDLPVIGGIAIPDLDMNLPINMGTSNEGMYYGAGTLFPDQEMGYSNYPLASHHSSDPELLFAPLLEAENGQLIYLTDLEKVYVYEIDNVLTVSPNDGYVLDPSSYPIVTLITCTYDLQNRIVVQGSLIEEVPIEQASDEMMAAFDVQQTIVQ</sequence>
<dbReference type="SUPFAM" id="SSF63817">
    <property type="entry name" value="Sortase"/>
    <property type="match status" value="1"/>
</dbReference>
<evidence type="ECO:0000313" key="6">
    <source>
        <dbReference type="Proteomes" id="UP000721415"/>
    </source>
</evidence>
<dbReference type="EMBL" id="JACBXQ010000003">
    <property type="protein sequence ID" value="MBG9986556.1"/>
    <property type="molecule type" value="Genomic_DNA"/>
</dbReference>
<gene>
    <name evidence="5" type="ORF">HZY91_06555</name>
</gene>
<name>A0ABS0LQW9_9LACT</name>
<accession>A0ABS0LQW9</accession>
<keyword evidence="1" id="KW-0645">Protease</keyword>
<keyword evidence="3" id="KW-0788">Thiol protease</keyword>
<dbReference type="Proteomes" id="UP000721415">
    <property type="component" value="Unassembled WGS sequence"/>
</dbReference>
<evidence type="ECO:0000256" key="4">
    <source>
        <dbReference type="SAM" id="Phobius"/>
    </source>
</evidence>
<keyword evidence="4" id="KW-0812">Transmembrane</keyword>
<evidence type="ECO:0000256" key="1">
    <source>
        <dbReference type="ARBA" id="ARBA00022670"/>
    </source>
</evidence>
<organism evidence="5 6">
    <name type="scientific">Facklamia lactis</name>
    <dbReference type="NCBI Taxonomy" id="2749967"/>
    <lineage>
        <taxon>Bacteria</taxon>
        <taxon>Bacillati</taxon>
        <taxon>Bacillota</taxon>
        <taxon>Bacilli</taxon>
        <taxon>Lactobacillales</taxon>
        <taxon>Aerococcaceae</taxon>
        <taxon>Facklamia</taxon>
    </lineage>
</organism>
<dbReference type="NCBIfam" id="TIGR01076">
    <property type="entry name" value="sortase_fam"/>
    <property type="match status" value="1"/>
</dbReference>
<dbReference type="Gene3D" id="2.40.260.10">
    <property type="entry name" value="Sortase"/>
    <property type="match status" value="1"/>
</dbReference>
<dbReference type="CDD" id="cd06165">
    <property type="entry name" value="Sortase_A"/>
    <property type="match status" value="1"/>
</dbReference>
<proteinExistence type="predicted"/>
<evidence type="ECO:0000256" key="2">
    <source>
        <dbReference type="ARBA" id="ARBA00022801"/>
    </source>
</evidence>
<feature type="transmembrane region" description="Helical" evidence="4">
    <location>
        <begin position="21"/>
        <end position="41"/>
    </location>
</feature>
<evidence type="ECO:0000256" key="3">
    <source>
        <dbReference type="ARBA" id="ARBA00022807"/>
    </source>
</evidence>
<keyword evidence="2" id="KW-0378">Hydrolase</keyword>
<keyword evidence="4" id="KW-0472">Membrane</keyword>
<dbReference type="Pfam" id="PF04203">
    <property type="entry name" value="Sortase"/>
    <property type="match status" value="1"/>
</dbReference>
<protein>
    <submittedName>
        <fullName evidence="5">Class A sortase</fullName>
    </submittedName>
</protein>